<dbReference type="RefSeq" id="WP_076475465.1">
    <property type="nucleotide sequence ID" value="NZ_FTNT01000001.1"/>
</dbReference>
<sequence length="181" mass="19877">MTPGPGSGVAALRFVAVGQHDELARPLLAELAHEYGTRYEKSVAEMHRELVDHPVTEFAPPHGALVIALRDDVPVAGGAFRRVDGQTAELKRIWTAAHSRRRGLGHQVLVELERRILELGYLRIRLTTGWRQPEAVALYLAAGYTPLFDPAAYPIARTAHAFVKDLVAAPRQSDVPAPRTP</sequence>
<keyword evidence="1 4" id="KW-0808">Transferase</keyword>
<evidence type="ECO:0000256" key="1">
    <source>
        <dbReference type="ARBA" id="ARBA00022679"/>
    </source>
</evidence>
<evidence type="ECO:0000313" key="4">
    <source>
        <dbReference type="EMBL" id="SIR60828.1"/>
    </source>
</evidence>
<feature type="domain" description="N-acetyltransferase" evidence="3">
    <location>
        <begin position="15"/>
        <end position="160"/>
    </location>
</feature>
<dbReference type="PANTHER" id="PTHR43877">
    <property type="entry name" value="AMINOALKYLPHOSPHONATE N-ACETYLTRANSFERASE-RELATED-RELATED"/>
    <property type="match status" value="1"/>
</dbReference>
<proteinExistence type="predicted"/>
<evidence type="ECO:0000259" key="3">
    <source>
        <dbReference type="PROSITE" id="PS51186"/>
    </source>
</evidence>
<reference evidence="4 5" key="1">
    <citation type="submission" date="2017-01" db="EMBL/GenBank/DDBJ databases">
        <authorList>
            <person name="Mah S.A."/>
            <person name="Swanson W.J."/>
            <person name="Moy G.W."/>
            <person name="Vacquier V.D."/>
        </authorList>
    </citation>
    <scope>NUCLEOTIDE SEQUENCE [LARGE SCALE GENOMIC DNA]</scope>
    <source>
        <strain evidence="4 5">CPCC 203464</strain>
    </source>
</reference>
<dbReference type="EMBL" id="FTNT01000001">
    <property type="protein sequence ID" value="SIR60828.1"/>
    <property type="molecule type" value="Genomic_DNA"/>
</dbReference>
<dbReference type="OrthoDB" id="70840at2"/>
<dbReference type="PANTHER" id="PTHR43877:SF2">
    <property type="entry name" value="AMINOALKYLPHOSPHONATE N-ACETYLTRANSFERASE-RELATED"/>
    <property type="match status" value="1"/>
</dbReference>
<dbReference type="AlphaFoldDB" id="A0A1N7CB41"/>
<dbReference type="InterPro" id="IPR016181">
    <property type="entry name" value="Acyl_CoA_acyltransferase"/>
</dbReference>
<dbReference type="InterPro" id="IPR050832">
    <property type="entry name" value="Bact_Acetyltransf"/>
</dbReference>
<keyword evidence="5" id="KW-1185">Reference proteome</keyword>
<dbReference type="Gene3D" id="3.40.630.30">
    <property type="match status" value="1"/>
</dbReference>
<organism evidence="4 5">
    <name type="scientific">Williamsia sterculiae</name>
    <dbReference type="NCBI Taxonomy" id="1344003"/>
    <lineage>
        <taxon>Bacteria</taxon>
        <taxon>Bacillati</taxon>
        <taxon>Actinomycetota</taxon>
        <taxon>Actinomycetes</taxon>
        <taxon>Mycobacteriales</taxon>
        <taxon>Nocardiaceae</taxon>
        <taxon>Williamsia</taxon>
    </lineage>
</organism>
<accession>A0A1N7CB41</accession>
<protein>
    <submittedName>
        <fullName evidence="4">Acetyltransferase (GNAT) family protein</fullName>
    </submittedName>
</protein>
<dbReference type="GO" id="GO:0016747">
    <property type="term" value="F:acyltransferase activity, transferring groups other than amino-acyl groups"/>
    <property type="evidence" value="ECO:0007669"/>
    <property type="project" value="InterPro"/>
</dbReference>
<keyword evidence="2" id="KW-0012">Acyltransferase</keyword>
<gene>
    <name evidence="4" type="ORF">SAMN05445060_0015</name>
</gene>
<dbReference type="Pfam" id="PF00583">
    <property type="entry name" value="Acetyltransf_1"/>
    <property type="match status" value="1"/>
</dbReference>
<name>A0A1N7CB41_9NOCA</name>
<dbReference type="Proteomes" id="UP000186218">
    <property type="component" value="Unassembled WGS sequence"/>
</dbReference>
<evidence type="ECO:0000313" key="5">
    <source>
        <dbReference type="Proteomes" id="UP000186218"/>
    </source>
</evidence>
<dbReference type="CDD" id="cd04301">
    <property type="entry name" value="NAT_SF"/>
    <property type="match status" value="1"/>
</dbReference>
<evidence type="ECO:0000256" key="2">
    <source>
        <dbReference type="ARBA" id="ARBA00023315"/>
    </source>
</evidence>
<dbReference type="STRING" id="1344003.SAMN05445060_0015"/>
<dbReference type="PROSITE" id="PS51186">
    <property type="entry name" value="GNAT"/>
    <property type="match status" value="1"/>
</dbReference>
<dbReference type="InterPro" id="IPR000182">
    <property type="entry name" value="GNAT_dom"/>
</dbReference>
<dbReference type="SUPFAM" id="SSF55729">
    <property type="entry name" value="Acyl-CoA N-acyltransferases (Nat)"/>
    <property type="match status" value="1"/>
</dbReference>